<dbReference type="Proteomes" id="UP000286934">
    <property type="component" value="Unassembled WGS sequence"/>
</dbReference>
<gene>
    <name evidence="2" type="ORF">CWE13_06475</name>
</gene>
<feature type="transmembrane region" description="Helical" evidence="1">
    <location>
        <begin position="20"/>
        <end position="39"/>
    </location>
</feature>
<dbReference type="PROSITE" id="PS00409">
    <property type="entry name" value="PROKAR_NTER_METHYL"/>
    <property type="match status" value="1"/>
</dbReference>
<sequence>MSKPRKNAARAQQGFTLIEIIVGIVTLGISIVLLSVIIFPQAQRSAEPILQSRAATLGQAILDEIMSKSFDENSDRSGGAERCGETGATSCTLEVDFGPDGAGETRDRFNDVDDYDGLNDTTSPLEDALGDEIAARYSGFGYAISVCYSDSSGECLNTGAISLFKRVEVTVTTSLGQDFQFSAIRGNY</sequence>
<evidence type="ECO:0008006" key="4">
    <source>
        <dbReference type="Google" id="ProtNLM"/>
    </source>
</evidence>
<evidence type="ECO:0000313" key="2">
    <source>
        <dbReference type="EMBL" id="RUO37808.1"/>
    </source>
</evidence>
<dbReference type="AlphaFoldDB" id="A0A432WVL7"/>
<evidence type="ECO:0000313" key="3">
    <source>
        <dbReference type="Proteomes" id="UP000286934"/>
    </source>
</evidence>
<keyword evidence="1" id="KW-0472">Membrane</keyword>
<dbReference type="EMBL" id="PIPP01000002">
    <property type="protein sequence ID" value="RUO37808.1"/>
    <property type="molecule type" value="Genomic_DNA"/>
</dbReference>
<comment type="caution">
    <text evidence="2">The sequence shown here is derived from an EMBL/GenBank/DDBJ whole genome shotgun (WGS) entry which is preliminary data.</text>
</comment>
<keyword evidence="1" id="KW-0812">Transmembrane</keyword>
<keyword evidence="3" id="KW-1185">Reference proteome</keyword>
<proteinExistence type="predicted"/>
<reference evidence="3" key="1">
    <citation type="journal article" date="2018" name="Front. Microbiol.">
        <title>Genome-Based Analysis Reveals the Taxonomy and Diversity of the Family Idiomarinaceae.</title>
        <authorList>
            <person name="Liu Y."/>
            <person name="Lai Q."/>
            <person name="Shao Z."/>
        </authorList>
    </citation>
    <scope>NUCLEOTIDE SEQUENCE [LARGE SCALE GENOMIC DNA]</scope>
    <source>
        <strain evidence="3">AIS</strain>
    </source>
</reference>
<accession>A0A432WVL7</accession>
<keyword evidence="1" id="KW-1133">Transmembrane helix</keyword>
<name>A0A432WVL7_9GAMM</name>
<protein>
    <recommendedName>
        <fullName evidence="4">Pili assembly chaperone</fullName>
    </recommendedName>
</protein>
<organism evidence="2 3">
    <name type="scientific">Aliidiomarina shirensis</name>
    <dbReference type="NCBI Taxonomy" id="1048642"/>
    <lineage>
        <taxon>Bacteria</taxon>
        <taxon>Pseudomonadati</taxon>
        <taxon>Pseudomonadota</taxon>
        <taxon>Gammaproteobacteria</taxon>
        <taxon>Alteromonadales</taxon>
        <taxon>Idiomarinaceae</taxon>
        <taxon>Aliidiomarina</taxon>
    </lineage>
</organism>
<dbReference type="InterPro" id="IPR012902">
    <property type="entry name" value="N_methyl_site"/>
</dbReference>
<evidence type="ECO:0000256" key="1">
    <source>
        <dbReference type="SAM" id="Phobius"/>
    </source>
</evidence>